<keyword evidence="2" id="KW-0201">Cytochrome c-type biogenesis</keyword>
<dbReference type="Proteomes" id="UP001595826">
    <property type="component" value="Unassembled WGS sequence"/>
</dbReference>
<feature type="signal peptide" evidence="5">
    <location>
        <begin position="1"/>
        <end position="19"/>
    </location>
</feature>
<dbReference type="SUPFAM" id="SSF52833">
    <property type="entry name" value="Thioredoxin-like"/>
    <property type="match status" value="1"/>
</dbReference>
<sequence length="344" mass="39018">MKNLAILLICLLIMSSCSQEDKKEYVTLQGKLLNNKDSVITISNRQGVIKKITLDENGNFKDTLKLKSDKPEIYNFSVNPGKAAPIYLKNGFDITLEGDSDNFMNSFKYSGEGASNSNFIVAQIKKNQSIKDIQTILDLEQSEFDKKINTLKKEYDSILNSYDNLDSTLYAGMDKQNSQLITYFKSIYDQNLRMGKGRPSPTFNNYLNVKGGTKSLSDFKGKYVYIDVWATWCGPCVVQFPYLKELKKDYKNKNIVFVGISTDEARRNGGSWEAAETKWRNFVKEKNLGDIQLWSGKDYSFQQAYEITGIPRFILIDPKGNIVDANAPRPSDPALKQLLNSLNI</sequence>
<feature type="chain" id="PRO_5047421035" evidence="5">
    <location>
        <begin position="20"/>
        <end position="344"/>
    </location>
</feature>
<reference evidence="8" key="1">
    <citation type="journal article" date="2019" name="Int. J. Syst. Evol. Microbiol.">
        <title>The Global Catalogue of Microorganisms (GCM) 10K type strain sequencing project: providing services to taxonomists for standard genome sequencing and annotation.</title>
        <authorList>
            <consortium name="The Broad Institute Genomics Platform"/>
            <consortium name="The Broad Institute Genome Sequencing Center for Infectious Disease"/>
            <person name="Wu L."/>
            <person name="Ma J."/>
        </authorList>
    </citation>
    <scope>NUCLEOTIDE SEQUENCE [LARGE SCALE GENOMIC DNA]</scope>
    <source>
        <strain evidence="8">CECT 8655</strain>
    </source>
</reference>
<dbReference type="CDD" id="cd02966">
    <property type="entry name" value="TlpA_like_family"/>
    <property type="match status" value="1"/>
</dbReference>
<dbReference type="Pfam" id="PF08534">
    <property type="entry name" value="Redoxin"/>
    <property type="match status" value="1"/>
</dbReference>
<evidence type="ECO:0000259" key="6">
    <source>
        <dbReference type="PROSITE" id="PS51352"/>
    </source>
</evidence>
<comment type="subcellular location">
    <subcellularLocation>
        <location evidence="1">Cell envelope</location>
    </subcellularLocation>
</comment>
<dbReference type="InterPro" id="IPR050553">
    <property type="entry name" value="Thioredoxin_ResA/DsbE_sf"/>
</dbReference>
<dbReference type="PANTHER" id="PTHR42852">
    <property type="entry name" value="THIOL:DISULFIDE INTERCHANGE PROTEIN DSBE"/>
    <property type="match status" value="1"/>
</dbReference>
<evidence type="ECO:0000256" key="5">
    <source>
        <dbReference type="SAM" id="SignalP"/>
    </source>
</evidence>
<dbReference type="EMBL" id="JBHSCY010000002">
    <property type="protein sequence ID" value="MFC4268903.1"/>
    <property type="molecule type" value="Genomic_DNA"/>
</dbReference>
<evidence type="ECO:0000256" key="3">
    <source>
        <dbReference type="ARBA" id="ARBA00023157"/>
    </source>
</evidence>
<accession>A0ABV8RBW8</accession>
<feature type="domain" description="Thioredoxin" evidence="6">
    <location>
        <begin position="194"/>
        <end position="344"/>
    </location>
</feature>
<dbReference type="InterPro" id="IPR013740">
    <property type="entry name" value="Redoxin"/>
</dbReference>
<evidence type="ECO:0000256" key="1">
    <source>
        <dbReference type="ARBA" id="ARBA00004196"/>
    </source>
</evidence>
<dbReference type="PANTHER" id="PTHR42852:SF6">
    <property type="entry name" value="THIOL:DISULFIDE INTERCHANGE PROTEIN DSBE"/>
    <property type="match status" value="1"/>
</dbReference>
<dbReference type="RefSeq" id="WP_377409715.1">
    <property type="nucleotide sequence ID" value="NZ_JBHSCY010000002.1"/>
</dbReference>
<keyword evidence="5" id="KW-0732">Signal</keyword>
<proteinExistence type="predicted"/>
<evidence type="ECO:0000256" key="4">
    <source>
        <dbReference type="ARBA" id="ARBA00023284"/>
    </source>
</evidence>
<keyword evidence="4" id="KW-0676">Redox-active center</keyword>
<dbReference type="PROSITE" id="PS51352">
    <property type="entry name" value="THIOREDOXIN_2"/>
    <property type="match status" value="1"/>
</dbReference>
<keyword evidence="8" id="KW-1185">Reference proteome</keyword>
<protein>
    <submittedName>
        <fullName evidence="7">TlpA family protein disulfide reductase</fullName>
    </submittedName>
</protein>
<evidence type="ECO:0000256" key="2">
    <source>
        <dbReference type="ARBA" id="ARBA00022748"/>
    </source>
</evidence>
<name>A0ABV8RBW8_9FLAO</name>
<comment type="caution">
    <text evidence="7">The sequence shown here is derived from an EMBL/GenBank/DDBJ whole genome shotgun (WGS) entry which is preliminary data.</text>
</comment>
<dbReference type="PROSITE" id="PS51257">
    <property type="entry name" value="PROKAR_LIPOPROTEIN"/>
    <property type="match status" value="1"/>
</dbReference>
<evidence type="ECO:0000313" key="8">
    <source>
        <dbReference type="Proteomes" id="UP001595826"/>
    </source>
</evidence>
<keyword evidence="3" id="KW-1015">Disulfide bond</keyword>
<dbReference type="Gene3D" id="3.40.30.10">
    <property type="entry name" value="Glutaredoxin"/>
    <property type="match status" value="1"/>
</dbReference>
<evidence type="ECO:0000313" key="7">
    <source>
        <dbReference type="EMBL" id="MFC4268903.1"/>
    </source>
</evidence>
<dbReference type="InterPro" id="IPR013766">
    <property type="entry name" value="Thioredoxin_domain"/>
</dbReference>
<dbReference type="InterPro" id="IPR036249">
    <property type="entry name" value="Thioredoxin-like_sf"/>
</dbReference>
<gene>
    <name evidence="7" type="ORF">ACFOWD_08315</name>
</gene>
<organism evidence="7 8">
    <name type="scientific">Polaribacter marinivivus</name>
    <dbReference type="NCBI Taxonomy" id="1524260"/>
    <lineage>
        <taxon>Bacteria</taxon>
        <taxon>Pseudomonadati</taxon>
        <taxon>Bacteroidota</taxon>
        <taxon>Flavobacteriia</taxon>
        <taxon>Flavobacteriales</taxon>
        <taxon>Flavobacteriaceae</taxon>
    </lineage>
</organism>